<dbReference type="EMBL" id="CM047908">
    <property type="protein sequence ID" value="KAJ0082118.1"/>
    <property type="molecule type" value="Genomic_DNA"/>
</dbReference>
<organism evidence="1 2">
    <name type="scientific">Pistacia atlantica</name>
    <dbReference type="NCBI Taxonomy" id="434234"/>
    <lineage>
        <taxon>Eukaryota</taxon>
        <taxon>Viridiplantae</taxon>
        <taxon>Streptophyta</taxon>
        <taxon>Embryophyta</taxon>
        <taxon>Tracheophyta</taxon>
        <taxon>Spermatophyta</taxon>
        <taxon>Magnoliopsida</taxon>
        <taxon>eudicotyledons</taxon>
        <taxon>Gunneridae</taxon>
        <taxon>Pentapetalae</taxon>
        <taxon>rosids</taxon>
        <taxon>malvids</taxon>
        <taxon>Sapindales</taxon>
        <taxon>Anacardiaceae</taxon>
        <taxon>Pistacia</taxon>
    </lineage>
</organism>
<proteinExistence type="predicted"/>
<evidence type="ECO:0000313" key="1">
    <source>
        <dbReference type="EMBL" id="KAJ0082118.1"/>
    </source>
</evidence>
<gene>
    <name evidence="1" type="ORF">Patl1_12273</name>
</gene>
<keyword evidence="2" id="KW-1185">Reference proteome</keyword>
<comment type="caution">
    <text evidence="1">The sequence shown here is derived from an EMBL/GenBank/DDBJ whole genome shotgun (WGS) entry which is preliminary data.</text>
</comment>
<dbReference type="Proteomes" id="UP001164250">
    <property type="component" value="Chromosome 12"/>
</dbReference>
<name>A0ACC1A6X8_9ROSI</name>
<reference evidence="2" key="1">
    <citation type="journal article" date="2023" name="G3 (Bethesda)">
        <title>Genome assembly and association tests identify interacting loci associated with vigor, precocity, and sex in interspecific pistachio rootstocks.</title>
        <authorList>
            <person name="Palmer W."/>
            <person name="Jacygrad E."/>
            <person name="Sagayaradj S."/>
            <person name="Cavanaugh K."/>
            <person name="Han R."/>
            <person name="Bertier L."/>
            <person name="Beede B."/>
            <person name="Kafkas S."/>
            <person name="Golino D."/>
            <person name="Preece J."/>
            <person name="Michelmore R."/>
        </authorList>
    </citation>
    <scope>NUCLEOTIDE SEQUENCE [LARGE SCALE GENOMIC DNA]</scope>
</reference>
<sequence>MLKGDPKLAMARDRNSETALHVLARKPSIFSNKNQGLFRRLINSC</sequence>
<protein>
    <submittedName>
        <fullName evidence="1">Uncharacterized protein</fullName>
    </submittedName>
</protein>
<evidence type="ECO:0000313" key="2">
    <source>
        <dbReference type="Proteomes" id="UP001164250"/>
    </source>
</evidence>
<accession>A0ACC1A6X8</accession>